<dbReference type="AlphaFoldDB" id="A0AAJ0F4S6"/>
<accession>A0AAJ0F4S6</accession>
<keyword evidence="2" id="KW-1185">Reference proteome</keyword>
<proteinExistence type="predicted"/>
<reference evidence="1" key="1">
    <citation type="submission" date="2023-06" db="EMBL/GenBank/DDBJ databases">
        <title>Genome-scale phylogeny and comparative genomics of the fungal order Sordariales.</title>
        <authorList>
            <consortium name="Lawrence Berkeley National Laboratory"/>
            <person name="Hensen N."/>
            <person name="Bonometti L."/>
            <person name="Westerberg I."/>
            <person name="Brannstrom I.O."/>
            <person name="Guillou S."/>
            <person name="Cros-Aarteil S."/>
            <person name="Calhoun S."/>
            <person name="Haridas S."/>
            <person name="Kuo A."/>
            <person name="Mondo S."/>
            <person name="Pangilinan J."/>
            <person name="Riley R."/>
            <person name="Labutti K."/>
            <person name="Andreopoulos B."/>
            <person name="Lipzen A."/>
            <person name="Chen C."/>
            <person name="Yanf M."/>
            <person name="Daum C."/>
            <person name="Ng V."/>
            <person name="Clum A."/>
            <person name="Steindorff A."/>
            <person name="Ohm R."/>
            <person name="Martin F."/>
            <person name="Silar P."/>
            <person name="Natvig D."/>
            <person name="Lalanne C."/>
            <person name="Gautier V."/>
            <person name="Ament-Velasquez S.L."/>
            <person name="Kruys A."/>
            <person name="Hutchinson M.I."/>
            <person name="Powell A.J."/>
            <person name="Barry K."/>
            <person name="Miller A.N."/>
            <person name="Grigoriev I.V."/>
            <person name="Debuchy R."/>
            <person name="Gladieux P."/>
            <person name="Thoren M.H."/>
            <person name="Johannesson H."/>
        </authorList>
    </citation>
    <scope>NUCLEOTIDE SEQUENCE</scope>
    <source>
        <strain evidence="1">PSN4</strain>
    </source>
</reference>
<dbReference type="PANTHER" id="PTHR35006">
    <property type="entry name" value="GLYOXALASE FAMILY PROTEIN (AFU_ORTHOLOGUE AFUA_5G14830)"/>
    <property type="match status" value="1"/>
</dbReference>
<dbReference type="InterPro" id="IPR029068">
    <property type="entry name" value="Glyas_Bleomycin-R_OHBP_Dase"/>
</dbReference>
<dbReference type="EMBL" id="MU839837">
    <property type="protein sequence ID" value="KAK1753732.1"/>
    <property type="molecule type" value="Genomic_DNA"/>
</dbReference>
<evidence type="ECO:0000313" key="1">
    <source>
        <dbReference type="EMBL" id="KAK1753732.1"/>
    </source>
</evidence>
<protein>
    <submittedName>
        <fullName evidence="1">Glyoxalase/bleomycin resistance protein/ dioxygenase</fullName>
    </submittedName>
</protein>
<comment type="caution">
    <text evidence="1">The sequence shown here is derived from an EMBL/GenBank/DDBJ whole genome shotgun (WGS) entry which is preliminary data.</text>
</comment>
<name>A0AAJ0F4S6_9PEZI</name>
<dbReference type="CDD" id="cd07262">
    <property type="entry name" value="VOC_like"/>
    <property type="match status" value="1"/>
</dbReference>
<gene>
    <name evidence="1" type="ORF">QBC47DRAFT_387027</name>
</gene>
<dbReference type="Proteomes" id="UP001239445">
    <property type="component" value="Unassembled WGS sequence"/>
</dbReference>
<dbReference type="GO" id="GO:0051213">
    <property type="term" value="F:dioxygenase activity"/>
    <property type="evidence" value="ECO:0007669"/>
    <property type="project" value="UniProtKB-KW"/>
</dbReference>
<organism evidence="1 2">
    <name type="scientific">Echria macrotheca</name>
    <dbReference type="NCBI Taxonomy" id="438768"/>
    <lineage>
        <taxon>Eukaryota</taxon>
        <taxon>Fungi</taxon>
        <taxon>Dikarya</taxon>
        <taxon>Ascomycota</taxon>
        <taxon>Pezizomycotina</taxon>
        <taxon>Sordariomycetes</taxon>
        <taxon>Sordariomycetidae</taxon>
        <taxon>Sordariales</taxon>
        <taxon>Schizotheciaceae</taxon>
        <taxon>Echria</taxon>
    </lineage>
</organism>
<evidence type="ECO:0000313" key="2">
    <source>
        <dbReference type="Proteomes" id="UP001239445"/>
    </source>
</evidence>
<keyword evidence="1" id="KW-0223">Dioxygenase</keyword>
<dbReference type="PANTHER" id="PTHR35006:SF2">
    <property type="entry name" value="GLYOXALASE FAMILY PROTEIN (AFU_ORTHOLOGUE AFUA_5G14830)"/>
    <property type="match status" value="1"/>
</dbReference>
<dbReference type="SUPFAM" id="SSF54593">
    <property type="entry name" value="Glyoxalase/Bleomycin resistance protein/Dihydroxybiphenyl dioxygenase"/>
    <property type="match status" value="1"/>
</dbReference>
<sequence length="130" mass="13861">MVIAHTGIKTTAEGLTAMVTFYEAALAPLGYKKTRVFYDGAANGFSDNPDGNNADWWVSVAKDGVPVKTHHAFVGKDRAAVDAFHKAGIENGGKDNGPPGVRAQYHANYYAAFVYDPLGNNIEVAYQGPA</sequence>
<keyword evidence="1" id="KW-0560">Oxidoreductase</keyword>
<dbReference type="Gene3D" id="3.10.180.10">
    <property type="entry name" value="2,3-Dihydroxybiphenyl 1,2-Dioxygenase, domain 1"/>
    <property type="match status" value="1"/>
</dbReference>